<dbReference type="OrthoDB" id="2423722at2759"/>
<name>A0A8H7BLD4_9FUNG</name>
<feature type="compositionally biased region" description="Low complexity" evidence="1">
    <location>
        <begin position="1"/>
        <end position="23"/>
    </location>
</feature>
<organism evidence="2 3">
    <name type="scientific">Apophysomyces ossiformis</name>
    <dbReference type="NCBI Taxonomy" id="679940"/>
    <lineage>
        <taxon>Eukaryota</taxon>
        <taxon>Fungi</taxon>
        <taxon>Fungi incertae sedis</taxon>
        <taxon>Mucoromycota</taxon>
        <taxon>Mucoromycotina</taxon>
        <taxon>Mucoromycetes</taxon>
        <taxon>Mucorales</taxon>
        <taxon>Mucorineae</taxon>
        <taxon>Mucoraceae</taxon>
        <taxon>Apophysomyces</taxon>
    </lineage>
</organism>
<protein>
    <submittedName>
        <fullName evidence="2">Uncharacterized protein</fullName>
    </submittedName>
</protein>
<keyword evidence="3" id="KW-1185">Reference proteome</keyword>
<feature type="region of interest" description="Disordered" evidence="1">
    <location>
        <begin position="1"/>
        <end position="65"/>
    </location>
</feature>
<dbReference type="EMBL" id="JABAYA010000102">
    <property type="protein sequence ID" value="KAF7725210.1"/>
    <property type="molecule type" value="Genomic_DNA"/>
</dbReference>
<feature type="region of interest" description="Disordered" evidence="1">
    <location>
        <begin position="106"/>
        <end position="176"/>
    </location>
</feature>
<accession>A0A8H7BLD4</accession>
<gene>
    <name evidence="2" type="ORF">EC973_000376</name>
</gene>
<dbReference type="Proteomes" id="UP000605846">
    <property type="component" value="Unassembled WGS sequence"/>
</dbReference>
<evidence type="ECO:0000313" key="2">
    <source>
        <dbReference type="EMBL" id="KAF7725210.1"/>
    </source>
</evidence>
<feature type="compositionally biased region" description="Low complexity" evidence="1">
    <location>
        <begin position="167"/>
        <end position="176"/>
    </location>
</feature>
<evidence type="ECO:0000256" key="1">
    <source>
        <dbReference type="SAM" id="MobiDB-lite"/>
    </source>
</evidence>
<sequence>MFRSRSSRQQESSLSSGKASIISTKLESPPQPSENTIPLGLDHSESKSPTPDTEDEVSVPKQEDNTITIESMSAVIAAAVQMSATSNMGGAPSSLSMGHASIVPSTTATATTKTNKAKRRLSSRLFSAGWKKQEEPAVVPEEEETSSRTSGSSQSSSTGGNVSPRTSSGSASSSYGSARFTWLTGKPIAATTTTGNGTMTAENPPQQKAPGLDDGRDELLYRGIHVKEIKSTLKTMVIPDNVRNPMPEVKLERPGFARINY</sequence>
<proteinExistence type="predicted"/>
<feature type="compositionally biased region" description="Low complexity" evidence="1">
    <location>
        <begin position="147"/>
        <end position="160"/>
    </location>
</feature>
<evidence type="ECO:0000313" key="3">
    <source>
        <dbReference type="Proteomes" id="UP000605846"/>
    </source>
</evidence>
<feature type="compositionally biased region" description="Low complexity" evidence="1">
    <location>
        <begin position="189"/>
        <end position="201"/>
    </location>
</feature>
<reference evidence="2" key="1">
    <citation type="submission" date="2020-01" db="EMBL/GenBank/DDBJ databases">
        <title>Genome Sequencing of Three Apophysomyces-Like Fungal Strains Confirms a Novel Fungal Genus in the Mucoromycota with divergent Burkholderia-like Endosymbiotic Bacteria.</title>
        <authorList>
            <person name="Stajich J.E."/>
            <person name="Macias A.M."/>
            <person name="Carter-House D."/>
            <person name="Lovett B."/>
            <person name="Kasson L.R."/>
            <person name="Berry K."/>
            <person name="Grigoriev I."/>
            <person name="Chang Y."/>
            <person name="Spatafora J."/>
            <person name="Kasson M.T."/>
        </authorList>
    </citation>
    <scope>NUCLEOTIDE SEQUENCE</scope>
    <source>
        <strain evidence="2">NRRL A-21654</strain>
    </source>
</reference>
<comment type="caution">
    <text evidence="2">The sequence shown here is derived from an EMBL/GenBank/DDBJ whole genome shotgun (WGS) entry which is preliminary data.</text>
</comment>
<feature type="region of interest" description="Disordered" evidence="1">
    <location>
        <begin position="189"/>
        <end position="214"/>
    </location>
</feature>
<dbReference type="AlphaFoldDB" id="A0A8H7BLD4"/>